<keyword evidence="1" id="KW-0472">Membrane</keyword>
<evidence type="ECO:0000256" key="1">
    <source>
        <dbReference type="SAM" id="Phobius"/>
    </source>
</evidence>
<dbReference type="AlphaFoldDB" id="A0A212Q0A4"/>
<keyword evidence="1" id="KW-0812">Transmembrane</keyword>
<dbReference type="InterPro" id="IPR023393">
    <property type="entry name" value="START-like_dom_sf"/>
</dbReference>
<proteinExistence type="predicted"/>
<dbReference type="Gene3D" id="3.30.530.20">
    <property type="match status" value="1"/>
</dbReference>
<name>A0A212Q0A4_9CHLR</name>
<keyword evidence="3" id="KW-1185">Reference proteome</keyword>
<sequence length="148" mass="16914">MRFRHAFIVSAPFERVAAFHRDPIALARLTPPPLSIRWIHREPVAEGARARFILQWGPVAIPWEAVHREVSATGFVDEQVAGPFRRWVHRHRFREIAPGVTEIVDEIEAALPRHPLRALVALAIWLGLPLLFAYRARATRRALQTASQ</sequence>
<dbReference type="RefSeq" id="WP_088570126.1">
    <property type="nucleotide sequence ID" value="NZ_FYEK01000003.1"/>
</dbReference>
<keyword evidence="1" id="KW-1133">Transmembrane helix</keyword>
<organism evidence="2 3">
    <name type="scientific">Thermoflexus hugenholtzii JAD2</name>
    <dbReference type="NCBI Taxonomy" id="877466"/>
    <lineage>
        <taxon>Bacteria</taxon>
        <taxon>Bacillati</taxon>
        <taxon>Chloroflexota</taxon>
        <taxon>Thermoflexia</taxon>
        <taxon>Thermoflexales</taxon>
        <taxon>Thermoflexaceae</taxon>
        <taxon>Thermoflexus</taxon>
    </lineage>
</organism>
<dbReference type="Proteomes" id="UP000197025">
    <property type="component" value="Unassembled WGS sequence"/>
</dbReference>
<dbReference type="InParanoid" id="A0A212Q0A4"/>
<protein>
    <submittedName>
        <fullName evidence="2">Ligand-binding SRPBCC domain-containing protein</fullName>
    </submittedName>
</protein>
<gene>
    <name evidence="2" type="ORF">SAMN02746019_00023590</name>
</gene>
<dbReference type="OrthoDB" id="9793552at2"/>
<evidence type="ECO:0000313" key="2">
    <source>
        <dbReference type="EMBL" id="SNB52644.1"/>
    </source>
</evidence>
<evidence type="ECO:0000313" key="3">
    <source>
        <dbReference type="Proteomes" id="UP000197025"/>
    </source>
</evidence>
<accession>A0A212Q0A4</accession>
<dbReference type="EMBL" id="FYEK01000003">
    <property type="protein sequence ID" value="SNB52644.1"/>
    <property type="molecule type" value="Genomic_DNA"/>
</dbReference>
<reference evidence="3" key="1">
    <citation type="submission" date="2017-06" db="EMBL/GenBank/DDBJ databases">
        <authorList>
            <person name="Varghese N."/>
            <person name="Submissions S."/>
        </authorList>
    </citation>
    <scope>NUCLEOTIDE SEQUENCE [LARGE SCALE GENOMIC DNA]</scope>
    <source>
        <strain evidence="3">JAD2</strain>
    </source>
</reference>
<dbReference type="SUPFAM" id="SSF55961">
    <property type="entry name" value="Bet v1-like"/>
    <property type="match status" value="1"/>
</dbReference>
<feature type="transmembrane region" description="Helical" evidence="1">
    <location>
        <begin position="116"/>
        <end position="134"/>
    </location>
</feature>